<evidence type="ECO:0000256" key="2">
    <source>
        <dbReference type="ARBA" id="ARBA00011738"/>
    </source>
</evidence>
<dbReference type="Proteomes" id="UP000663832">
    <property type="component" value="Unassembled WGS sequence"/>
</dbReference>
<dbReference type="PANTHER" id="PTHR10472">
    <property type="entry name" value="D-TYROSYL-TRNA TYR DEACYLASE"/>
    <property type="match status" value="1"/>
</dbReference>
<keyword evidence="5" id="KW-0378">Hydrolase</keyword>
<evidence type="ECO:0000256" key="5">
    <source>
        <dbReference type="ARBA" id="ARBA00022801"/>
    </source>
</evidence>
<evidence type="ECO:0000313" key="10">
    <source>
        <dbReference type="EMBL" id="CAF1594116.1"/>
    </source>
</evidence>
<comment type="subunit">
    <text evidence="2">Homodimer.</text>
</comment>
<dbReference type="EMBL" id="CAJNOE010000429">
    <property type="protein sequence ID" value="CAF1211012.1"/>
    <property type="molecule type" value="Genomic_DNA"/>
</dbReference>
<dbReference type="GO" id="GO:0005737">
    <property type="term" value="C:cytoplasm"/>
    <property type="evidence" value="ECO:0007669"/>
    <property type="project" value="UniProtKB-SubCell"/>
</dbReference>
<keyword evidence="13" id="KW-1185">Reference proteome</keyword>
<keyword evidence="4" id="KW-0963">Cytoplasm</keyword>
<dbReference type="Gene3D" id="3.50.80.10">
    <property type="entry name" value="D-tyrosyl-tRNA(Tyr) deacylase"/>
    <property type="match status" value="1"/>
</dbReference>
<gene>
    <name evidence="10" type="ORF">BJG266_LOCUS49900</name>
    <name evidence="8" type="ORF">IZO911_LOCUS29173</name>
    <name evidence="9" type="ORF">JYZ213_LOCUS30246</name>
    <name evidence="12" type="ORF">KXQ929_LOCUS29439</name>
    <name evidence="11" type="ORF">QVE165_LOCUS66992</name>
</gene>
<dbReference type="InterPro" id="IPR023509">
    <property type="entry name" value="DTD-like_sf"/>
</dbReference>
<evidence type="ECO:0000256" key="1">
    <source>
        <dbReference type="ARBA" id="ARBA00004496"/>
    </source>
</evidence>
<comment type="subcellular location">
    <subcellularLocation>
        <location evidence="1">Cytoplasm</location>
    </subcellularLocation>
</comment>
<sequence>MSTIRVRCLLQQCTKATLRLQDESVVTINRGMVVFVAFLKDAQLDDVDKIAKEIATVRLCESENGLKTIVDLPGDLLIIPQATIGGRLNGHRFQYHHNINKDIGLEFYNKFILNLRELCSQNKENVVHAGSYGIRQIYSCETNGPSMHIIEF</sequence>
<dbReference type="Proteomes" id="UP000663860">
    <property type="component" value="Unassembled WGS sequence"/>
</dbReference>
<comment type="caution">
    <text evidence="11">The sequence shown here is derived from an EMBL/GenBank/DDBJ whole genome shotgun (WGS) entry which is preliminary data.</text>
</comment>
<dbReference type="Pfam" id="PF02580">
    <property type="entry name" value="Tyr_Deacylase"/>
    <property type="match status" value="1"/>
</dbReference>
<dbReference type="GO" id="GO:0051500">
    <property type="term" value="F:D-tyrosyl-tRNA(Tyr) deacylase activity"/>
    <property type="evidence" value="ECO:0007669"/>
    <property type="project" value="TreeGrafter"/>
</dbReference>
<name>A0A816GVI4_9BILA</name>
<evidence type="ECO:0000313" key="9">
    <source>
        <dbReference type="EMBL" id="CAF1262746.1"/>
    </source>
</evidence>
<dbReference type="Proteomes" id="UP000663877">
    <property type="component" value="Unassembled WGS sequence"/>
</dbReference>
<organism evidence="11 13">
    <name type="scientific">Adineta steineri</name>
    <dbReference type="NCBI Taxonomy" id="433720"/>
    <lineage>
        <taxon>Eukaryota</taxon>
        <taxon>Metazoa</taxon>
        <taxon>Spiralia</taxon>
        <taxon>Gnathifera</taxon>
        <taxon>Rotifera</taxon>
        <taxon>Eurotatoria</taxon>
        <taxon>Bdelloidea</taxon>
        <taxon>Adinetida</taxon>
        <taxon>Adinetidae</taxon>
        <taxon>Adineta</taxon>
    </lineage>
</organism>
<comment type="catalytic activity">
    <reaction evidence="6">
        <text>glycyl-tRNA(Ala) + H2O = tRNA(Ala) + glycine + H(+)</text>
        <dbReference type="Rhea" id="RHEA:53744"/>
        <dbReference type="Rhea" id="RHEA-COMP:9657"/>
        <dbReference type="Rhea" id="RHEA-COMP:13640"/>
        <dbReference type="ChEBI" id="CHEBI:15377"/>
        <dbReference type="ChEBI" id="CHEBI:15378"/>
        <dbReference type="ChEBI" id="CHEBI:57305"/>
        <dbReference type="ChEBI" id="CHEBI:78442"/>
        <dbReference type="ChEBI" id="CHEBI:78522"/>
        <dbReference type="EC" id="3.1.1.96"/>
    </reaction>
</comment>
<evidence type="ECO:0000256" key="4">
    <source>
        <dbReference type="ARBA" id="ARBA00022490"/>
    </source>
</evidence>
<dbReference type="Proteomes" id="UP000663845">
    <property type="component" value="Unassembled WGS sequence"/>
</dbReference>
<proteinExistence type="predicted"/>
<evidence type="ECO:0000313" key="11">
    <source>
        <dbReference type="EMBL" id="CAF1680113.1"/>
    </source>
</evidence>
<evidence type="ECO:0000256" key="6">
    <source>
        <dbReference type="ARBA" id="ARBA00047676"/>
    </source>
</evidence>
<protein>
    <recommendedName>
        <fullName evidence="3">D-aminoacyl-tRNA deacylase</fullName>
        <ecNumber evidence="3">3.1.1.96</ecNumber>
    </recommendedName>
</protein>
<dbReference type="EMBL" id="CAJNOM010008460">
    <property type="protein sequence ID" value="CAF1680113.1"/>
    <property type="molecule type" value="Genomic_DNA"/>
</dbReference>
<dbReference type="InterPro" id="IPR003732">
    <property type="entry name" value="Daa-tRNA_deacyls_DTD"/>
</dbReference>
<comment type="catalytic activity">
    <reaction evidence="7">
        <text>a D-aminoacyl-tRNA + H2O = a tRNA + a D-alpha-amino acid + H(+)</text>
        <dbReference type="Rhea" id="RHEA:13953"/>
        <dbReference type="Rhea" id="RHEA-COMP:10123"/>
        <dbReference type="Rhea" id="RHEA-COMP:10124"/>
        <dbReference type="ChEBI" id="CHEBI:15377"/>
        <dbReference type="ChEBI" id="CHEBI:15378"/>
        <dbReference type="ChEBI" id="CHEBI:59871"/>
        <dbReference type="ChEBI" id="CHEBI:78442"/>
        <dbReference type="ChEBI" id="CHEBI:79333"/>
        <dbReference type="EC" id="3.1.1.96"/>
    </reaction>
</comment>
<dbReference type="PANTHER" id="PTHR10472:SF1">
    <property type="entry name" value="D-AMINOACYL-TRNA DEACYLASE 2"/>
    <property type="match status" value="1"/>
</dbReference>
<dbReference type="Proteomes" id="UP000663868">
    <property type="component" value="Unassembled WGS sequence"/>
</dbReference>
<evidence type="ECO:0000313" key="8">
    <source>
        <dbReference type="EMBL" id="CAF1211012.1"/>
    </source>
</evidence>
<dbReference type="OrthoDB" id="275783at2759"/>
<evidence type="ECO:0000313" key="12">
    <source>
        <dbReference type="EMBL" id="CAF4017028.1"/>
    </source>
</evidence>
<dbReference type="AlphaFoldDB" id="A0A816GVI4"/>
<evidence type="ECO:0000256" key="7">
    <source>
        <dbReference type="ARBA" id="ARBA00048018"/>
    </source>
</evidence>
<dbReference type="EC" id="3.1.1.96" evidence="3"/>
<accession>A0A816GVI4</accession>
<reference evidence="11" key="1">
    <citation type="submission" date="2021-02" db="EMBL/GenBank/DDBJ databases">
        <authorList>
            <person name="Nowell W R."/>
        </authorList>
    </citation>
    <scope>NUCLEOTIDE SEQUENCE</scope>
</reference>
<dbReference type="EMBL" id="CAJNOI010008014">
    <property type="protein sequence ID" value="CAF1594116.1"/>
    <property type="molecule type" value="Genomic_DNA"/>
</dbReference>
<dbReference type="EMBL" id="CAJNOG010000479">
    <property type="protein sequence ID" value="CAF1262746.1"/>
    <property type="molecule type" value="Genomic_DNA"/>
</dbReference>
<evidence type="ECO:0000313" key="13">
    <source>
        <dbReference type="Proteomes" id="UP000663832"/>
    </source>
</evidence>
<dbReference type="EMBL" id="CAJOBB010003049">
    <property type="protein sequence ID" value="CAF4017028.1"/>
    <property type="molecule type" value="Genomic_DNA"/>
</dbReference>
<evidence type="ECO:0000256" key="3">
    <source>
        <dbReference type="ARBA" id="ARBA00013056"/>
    </source>
</evidence>
<dbReference type="SUPFAM" id="SSF69500">
    <property type="entry name" value="DTD-like"/>
    <property type="match status" value="1"/>
</dbReference>